<sequence length="220" mass="24944">MKKYLQLTGLLIGLLFGSSQASAQELTVVGGITLTNEYAQVYNTIVSENNLWKSGYHIGVEMDFPLVDDLAIQTGLQLQKRGYSTFDNIFGEEIKTSFSTHYLVVPLLARYQARINSQLQLQATFGPYLAMGLWGKMISEETLFDTKTIGKVYWGDTEDDDYTRPDMGFRLGTSLLYENYRIGISYDLGLYNTMPTAFIEDMKSQHRGWQLMMGYTLPGK</sequence>
<dbReference type="EMBL" id="BAABJX010000044">
    <property type="protein sequence ID" value="GAA4841913.1"/>
    <property type="molecule type" value="Genomic_DNA"/>
</dbReference>
<evidence type="ECO:0000313" key="3">
    <source>
        <dbReference type="EMBL" id="GAA4841913.1"/>
    </source>
</evidence>
<feature type="signal peptide" evidence="1">
    <location>
        <begin position="1"/>
        <end position="23"/>
    </location>
</feature>
<proteinExistence type="predicted"/>
<protein>
    <recommendedName>
        <fullName evidence="2">Outer membrane protein beta-barrel domain-containing protein</fullName>
    </recommendedName>
</protein>
<dbReference type="Proteomes" id="UP001500298">
    <property type="component" value="Unassembled WGS sequence"/>
</dbReference>
<feature type="domain" description="Outer membrane protein beta-barrel" evidence="2">
    <location>
        <begin position="26"/>
        <end position="192"/>
    </location>
</feature>
<dbReference type="Pfam" id="PF13568">
    <property type="entry name" value="OMP_b-brl_2"/>
    <property type="match status" value="1"/>
</dbReference>
<gene>
    <name evidence="3" type="ORF">GCM10023331_28580</name>
</gene>
<dbReference type="InterPro" id="IPR025665">
    <property type="entry name" value="Beta-barrel_OMP_2"/>
</dbReference>
<feature type="chain" id="PRO_5045985323" description="Outer membrane protein beta-barrel domain-containing protein" evidence="1">
    <location>
        <begin position="24"/>
        <end position="220"/>
    </location>
</feature>
<name>A0ABP9DF25_9BACT</name>
<evidence type="ECO:0000313" key="4">
    <source>
        <dbReference type="Proteomes" id="UP001500298"/>
    </source>
</evidence>
<keyword evidence="1" id="KW-0732">Signal</keyword>
<organism evidence="3 4">
    <name type="scientific">Algivirga pacifica</name>
    <dbReference type="NCBI Taxonomy" id="1162670"/>
    <lineage>
        <taxon>Bacteria</taxon>
        <taxon>Pseudomonadati</taxon>
        <taxon>Bacteroidota</taxon>
        <taxon>Cytophagia</taxon>
        <taxon>Cytophagales</taxon>
        <taxon>Flammeovirgaceae</taxon>
        <taxon>Algivirga</taxon>
    </lineage>
</organism>
<keyword evidence="4" id="KW-1185">Reference proteome</keyword>
<evidence type="ECO:0000256" key="1">
    <source>
        <dbReference type="SAM" id="SignalP"/>
    </source>
</evidence>
<comment type="caution">
    <text evidence="3">The sequence shown here is derived from an EMBL/GenBank/DDBJ whole genome shotgun (WGS) entry which is preliminary data.</text>
</comment>
<accession>A0ABP9DF25</accession>
<dbReference type="RefSeq" id="WP_345372940.1">
    <property type="nucleotide sequence ID" value="NZ_BAABJX010000044.1"/>
</dbReference>
<reference evidence="4" key="1">
    <citation type="journal article" date="2019" name="Int. J. Syst. Evol. Microbiol.">
        <title>The Global Catalogue of Microorganisms (GCM) 10K type strain sequencing project: providing services to taxonomists for standard genome sequencing and annotation.</title>
        <authorList>
            <consortium name="The Broad Institute Genomics Platform"/>
            <consortium name="The Broad Institute Genome Sequencing Center for Infectious Disease"/>
            <person name="Wu L."/>
            <person name="Ma J."/>
        </authorList>
    </citation>
    <scope>NUCLEOTIDE SEQUENCE [LARGE SCALE GENOMIC DNA]</scope>
    <source>
        <strain evidence="4">JCM 18326</strain>
    </source>
</reference>
<evidence type="ECO:0000259" key="2">
    <source>
        <dbReference type="Pfam" id="PF13568"/>
    </source>
</evidence>